<dbReference type="AlphaFoldDB" id="A0A4R0NRQ1"/>
<dbReference type="SMART" id="SM00344">
    <property type="entry name" value="HTH_ASNC"/>
    <property type="match status" value="1"/>
</dbReference>
<dbReference type="PRINTS" id="PR00033">
    <property type="entry name" value="HTHASNC"/>
</dbReference>
<evidence type="ECO:0000313" key="5">
    <source>
        <dbReference type="EMBL" id="TCD03830.1"/>
    </source>
</evidence>
<reference evidence="5 6" key="1">
    <citation type="submission" date="2019-02" db="EMBL/GenBank/DDBJ databases">
        <title>Pedobacter sp. RP-1-14 sp. nov., isolated from Arctic soil.</title>
        <authorList>
            <person name="Dahal R.H."/>
        </authorList>
    </citation>
    <scope>NUCLEOTIDE SEQUENCE [LARGE SCALE GENOMIC DNA]</scope>
    <source>
        <strain evidence="5 6">RP-1-14</strain>
    </source>
</reference>
<organism evidence="5 6">
    <name type="scientific">Pedobacter psychroterrae</name>
    <dbReference type="NCBI Taxonomy" id="2530453"/>
    <lineage>
        <taxon>Bacteria</taxon>
        <taxon>Pseudomonadati</taxon>
        <taxon>Bacteroidota</taxon>
        <taxon>Sphingobacteriia</taxon>
        <taxon>Sphingobacteriales</taxon>
        <taxon>Sphingobacteriaceae</taxon>
        <taxon>Pedobacter</taxon>
    </lineage>
</organism>
<name>A0A4R0NRQ1_9SPHI</name>
<dbReference type="Pfam" id="PF13412">
    <property type="entry name" value="HTH_24"/>
    <property type="match status" value="1"/>
</dbReference>
<dbReference type="PANTHER" id="PTHR30154:SF34">
    <property type="entry name" value="TRANSCRIPTIONAL REGULATOR AZLB"/>
    <property type="match status" value="1"/>
</dbReference>
<dbReference type="GO" id="GO:0005829">
    <property type="term" value="C:cytosol"/>
    <property type="evidence" value="ECO:0007669"/>
    <property type="project" value="TreeGrafter"/>
</dbReference>
<keyword evidence="2" id="KW-0238">DNA-binding</keyword>
<comment type="caution">
    <text evidence="5">The sequence shown here is derived from an EMBL/GenBank/DDBJ whole genome shotgun (WGS) entry which is preliminary data.</text>
</comment>
<dbReference type="EMBL" id="SJSL01000001">
    <property type="protein sequence ID" value="TCD03830.1"/>
    <property type="molecule type" value="Genomic_DNA"/>
</dbReference>
<protein>
    <submittedName>
        <fullName evidence="5">Lrp/AsnC family transcriptional regulator</fullName>
    </submittedName>
</protein>
<dbReference type="InterPro" id="IPR019888">
    <property type="entry name" value="Tscrpt_reg_AsnC-like"/>
</dbReference>
<dbReference type="OrthoDB" id="9800326at2"/>
<dbReference type="Gene3D" id="1.10.10.10">
    <property type="entry name" value="Winged helix-like DNA-binding domain superfamily/Winged helix DNA-binding domain"/>
    <property type="match status" value="1"/>
</dbReference>
<dbReference type="RefSeq" id="WP_131594813.1">
    <property type="nucleotide sequence ID" value="NZ_SJSL01000001.1"/>
</dbReference>
<keyword evidence="3" id="KW-0804">Transcription</keyword>
<keyword evidence="1" id="KW-0805">Transcription regulation</keyword>
<dbReference type="GO" id="GO:0043200">
    <property type="term" value="P:response to amino acid"/>
    <property type="evidence" value="ECO:0007669"/>
    <property type="project" value="TreeGrafter"/>
</dbReference>
<dbReference type="Proteomes" id="UP000293347">
    <property type="component" value="Unassembled WGS sequence"/>
</dbReference>
<dbReference type="PROSITE" id="PS50956">
    <property type="entry name" value="HTH_ASNC_2"/>
    <property type="match status" value="1"/>
</dbReference>
<dbReference type="SUPFAM" id="SSF54909">
    <property type="entry name" value="Dimeric alpha+beta barrel"/>
    <property type="match status" value="1"/>
</dbReference>
<evidence type="ECO:0000313" key="6">
    <source>
        <dbReference type="Proteomes" id="UP000293347"/>
    </source>
</evidence>
<dbReference type="GO" id="GO:0043565">
    <property type="term" value="F:sequence-specific DNA binding"/>
    <property type="evidence" value="ECO:0007669"/>
    <property type="project" value="InterPro"/>
</dbReference>
<sequence length="157" mass="17789">MNGLDTTDINILNLIQNDAQLTHKEISWKTNKSLSAIQVRIRKLQEIGIIKKFVTLLDRNKVGKELAVFTAIKLSNCGQEALLEFQQHVVAFEEVMECYHMSGVKDFLLKVVVSDMGAYNLFIMERLSLVPHIGGVESLFVISESKHETAYKLKLPQ</sequence>
<evidence type="ECO:0000256" key="1">
    <source>
        <dbReference type="ARBA" id="ARBA00023015"/>
    </source>
</evidence>
<proteinExistence type="predicted"/>
<dbReference type="Pfam" id="PF01037">
    <property type="entry name" value="AsnC_trans_reg"/>
    <property type="match status" value="1"/>
</dbReference>
<accession>A0A4R0NRQ1</accession>
<gene>
    <name evidence="5" type="ORF">EZ437_07730</name>
</gene>
<dbReference type="InterPro" id="IPR011008">
    <property type="entry name" value="Dimeric_a/b-barrel"/>
</dbReference>
<dbReference type="InterPro" id="IPR036388">
    <property type="entry name" value="WH-like_DNA-bd_sf"/>
</dbReference>
<evidence type="ECO:0000256" key="2">
    <source>
        <dbReference type="ARBA" id="ARBA00023125"/>
    </source>
</evidence>
<evidence type="ECO:0000259" key="4">
    <source>
        <dbReference type="PROSITE" id="PS50956"/>
    </source>
</evidence>
<dbReference type="InterPro" id="IPR019887">
    <property type="entry name" value="Tscrpt_reg_AsnC/Lrp_C"/>
</dbReference>
<dbReference type="InterPro" id="IPR000485">
    <property type="entry name" value="AsnC-type_HTH_dom"/>
</dbReference>
<keyword evidence="6" id="KW-1185">Reference proteome</keyword>
<dbReference type="SUPFAM" id="SSF46785">
    <property type="entry name" value="Winged helix' DNA-binding domain"/>
    <property type="match status" value="1"/>
</dbReference>
<dbReference type="InterPro" id="IPR036390">
    <property type="entry name" value="WH_DNA-bd_sf"/>
</dbReference>
<feature type="domain" description="HTH asnC-type" evidence="4">
    <location>
        <begin position="4"/>
        <end position="65"/>
    </location>
</feature>
<dbReference type="PANTHER" id="PTHR30154">
    <property type="entry name" value="LEUCINE-RESPONSIVE REGULATORY PROTEIN"/>
    <property type="match status" value="1"/>
</dbReference>
<evidence type="ECO:0000256" key="3">
    <source>
        <dbReference type="ARBA" id="ARBA00023163"/>
    </source>
</evidence>
<dbReference type="Gene3D" id="3.30.70.920">
    <property type="match status" value="1"/>
</dbReference>